<proteinExistence type="predicted"/>
<evidence type="ECO:0000313" key="1">
    <source>
        <dbReference type="EMBL" id="RCG32644.1"/>
    </source>
</evidence>
<reference evidence="1 2" key="1">
    <citation type="submission" date="2018-06" db="EMBL/GenBank/DDBJ databases">
        <title>Sphaerisporangium craniellae sp. nov., isolated from a marine sponge in the South China Sea.</title>
        <authorList>
            <person name="Li L."/>
        </authorList>
    </citation>
    <scope>NUCLEOTIDE SEQUENCE [LARGE SCALE GENOMIC DNA]</scope>
    <source>
        <strain evidence="1 2">CCTCC AA 208026</strain>
    </source>
</reference>
<gene>
    <name evidence="1" type="ORF">DQ384_03905</name>
</gene>
<sequence length="174" mass="19020">MAFSVARTRDEAHLYLDLNPCEDCGSVETAWESTLAEFGGELAASYAGVCEGCGARREFLFGVPERDTAPITFPSFGGPEPSQLLDAGEWLWVADLTAGDVPADDPAAARRALAIAMAAVEEVVKFIPPGEPEVPEHAFWSERGFLMRATDPGRFELERLLVIRDTYRDLLATR</sequence>
<dbReference type="AlphaFoldDB" id="A0A367FQY7"/>
<accession>A0A367FQY7</accession>
<dbReference type="EMBL" id="QOIL01000002">
    <property type="protein sequence ID" value="RCG32644.1"/>
    <property type="molecule type" value="Genomic_DNA"/>
</dbReference>
<dbReference type="OrthoDB" id="4276070at2"/>
<dbReference type="Proteomes" id="UP000253094">
    <property type="component" value="Unassembled WGS sequence"/>
</dbReference>
<dbReference type="RefSeq" id="WP_114027279.1">
    <property type="nucleotide sequence ID" value="NZ_QOIL01000002.1"/>
</dbReference>
<keyword evidence="2" id="KW-1185">Reference proteome</keyword>
<evidence type="ECO:0000313" key="2">
    <source>
        <dbReference type="Proteomes" id="UP000253094"/>
    </source>
</evidence>
<protein>
    <submittedName>
        <fullName evidence="1">Uncharacterized protein</fullName>
    </submittedName>
</protein>
<organism evidence="1 2">
    <name type="scientific">Sphaerisporangium album</name>
    <dbReference type="NCBI Taxonomy" id="509200"/>
    <lineage>
        <taxon>Bacteria</taxon>
        <taxon>Bacillati</taxon>
        <taxon>Actinomycetota</taxon>
        <taxon>Actinomycetes</taxon>
        <taxon>Streptosporangiales</taxon>
        <taxon>Streptosporangiaceae</taxon>
        <taxon>Sphaerisporangium</taxon>
    </lineage>
</organism>
<name>A0A367FQY7_9ACTN</name>
<comment type="caution">
    <text evidence="1">The sequence shown here is derived from an EMBL/GenBank/DDBJ whole genome shotgun (WGS) entry which is preliminary data.</text>
</comment>